<gene>
    <name evidence="1" type="ORF">KIN20_019257</name>
</gene>
<protein>
    <submittedName>
        <fullName evidence="1">Uncharacterized protein</fullName>
    </submittedName>
</protein>
<dbReference type="EMBL" id="JAHQIW010003839">
    <property type="protein sequence ID" value="KAJ1360322.1"/>
    <property type="molecule type" value="Genomic_DNA"/>
</dbReference>
<evidence type="ECO:0000313" key="2">
    <source>
        <dbReference type="Proteomes" id="UP001196413"/>
    </source>
</evidence>
<proteinExistence type="predicted"/>
<sequence>MSMKFIAGSGEQEFSIKELTISTKTVRINITIRDAECYSVQVETNRTAITRTGSHMNYKHEPISYS</sequence>
<name>A0AAD5N2Y2_PARTN</name>
<organism evidence="1 2">
    <name type="scientific">Parelaphostrongylus tenuis</name>
    <name type="common">Meningeal worm</name>
    <dbReference type="NCBI Taxonomy" id="148309"/>
    <lineage>
        <taxon>Eukaryota</taxon>
        <taxon>Metazoa</taxon>
        <taxon>Ecdysozoa</taxon>
        <taxon>Nematoda</taxon>
        <taxon>Chromadorea</taxon>
        <taxon>Rhabditida</taxon>
        <taxon>Rhabditina</taxon>
        <taxon>Rhabditomorpha</taxon>
        <taxon>Strongyloidea</taxon>
        <taxon>Metastrongylidae</taxon>
        <taxon>Parelaphostrongylus</taxon>
    </lineage>
</organism>
<evidence type="ECO:0000313" key="1">
    <source>
        <dbReference type="EMBL" id="KAJ1360322.1"/>
    </source>
</evidence>
<comment type="caution">
    <text evidence="1">The sequence shown here is derived from an EMBL/GenBank/DDBJ whole genome shotgun (WGS) entry which is preliminary data.</text>
</comment>
<dbReference type="Proteomes" id="UP001196413">
    <property type="component" value="Unassembled WGS sequence"/>
</dbReference>
<dbReference type="AlphaFoldDB" id="A0AAD5N2Y2"/>
<accession>A0AAD5N2Y2</accession>
<reference evidence="1" key="1">
    <citation type="submission" date="2021-06" db="EMBL/GenBank/DDBJ databases">
        <title>Parelaphostrongylus tenuis whole genome reference sequence.</title>
        <authorList>
            <person name="Garwood T.J."/>
            <person name="Larsen P.A."/>
            <person name="Fountain-Jones N.M."/>
            <person name="Garbe J.R."/>
            <person name="Macchietto M.G."/>
            <person name="Kania S.A."/>
            <person name="Gerhold R.W."/>
            <person name="Richards J.E."/>
            <person name="Wolf T.M."/>
        </authorList>
    </citation>
    <scope>NUCLEOTIDE SEQUENCE</scope>
    <source>
        <strain evidence="1">MNPRO001-30</strain>
        <tissue evidence="1">Meninges</tissue>
    </source>
</reference>
<keyword evidence="2" id="KW-1185">Reference proteome</keyword>